<proteinExistence type="predicted"/>
<reference evidence="1 2" key="1">
    <citation type="journal article" date="2013" name="PLoS ONE">
        <title>Lactobacillus paracasei comparative genomics: towards species pan-genome definition and exploitation of diversity.</title>
        <authorList>
            <person name="Smokvina T."/>
            <person name="Wels M."/>
            <person name="Polka J."/>
            <person name="Chervaux C."/>
            <person name="Brisse S."/>
            <person name="Boekhorst J."/>
            <person name="van Hylckama Vlieg J.E."/>
            <person name="Siezen R.J."/>
        </authorList>
    </citation>
    <scope>NUCLEOTIDE SEQUENCE [LARGE SCALE GENOMIC DNA]</scope>
    <source>
        <strain evidence="1 2">Lpp225</strain>
    </source>
</reference>
<evidence type="ECO:0000313" key="2">
    <source>
        <dbReference type="Proteomes" id="UP000014270"/>
    </source>
</evidence>
<gene>
    <name evidence="1" type="ORF">Lpp225_0990</name>
</gene>
<dbReference type="AlphaFoldDB" id="S2NUJ1"/>
<dbReference type="Proteomes" id="UP000014270">
    <property type="component" value="Unassembled WGS sequence"/>
</dbReference>
<accession>S2NUJ1</accession>
<evidence type="ECO:0000313" key="1">
    <source>
        <dbReference type="EMBL" id="EPC38356.1"/>
    </source>
</evidence>
<dbReference type="PATRIC" id="fig|1256225.3.peg.1029"/>
<name>S2NUJ1_LACPA</name>
<dbReference type="EMBL" id="ANMM01000006">
    <property type="protein sequence ID" value="EPC38356.1"/>
    <property type="molecule type" value="Genomic_DNA"/>
</dbReference>
<dbReference type="NCBIfam" id="NF040509">
    <property type="entry name" value="Lacto_palin_RPT"/>
    <property type="match status" value="1"/>
</dbReference>
<dbReference type="AntiFam" id="ANF00266">
    <property type="entry name" value="DNA repeat translations related to WP_020751851.1"/>
</dbReference>
<organism evidence="1 2">
    <name type="scientific">Lacticaseibacillus paracasei subsp. paracasei Lpp225</name>
    <dbReference type="NCBI Taxonomy" id="1256225"/>
    <lineage>
        <taxon>Bacteria</taxon>
        <taxon>Bacillati</taxon>
        <taxon>Bacillota</taxon>
        <taxon>Bacilli</taxon>
        <taxon>Lactobacillales</taxon>
        <taxon>Lactobacillaceae</taxon>
        <taxon>Lacticaseibacillus</taxon>
    </lineage>
</organism>
<protein>
    <submittedName>
        <fullName evidence="1">Uncharacterized protein</fullName>
    </submittedName>
</protein>
<sequence>MQKPTHKDLVRNDQSAVITLKPAYVPVSNRTSSRSFWN</sequence>
<comment type="caution">
    <text evidence="1">The sequence shown here is derived from an EMBL/GenBank/DDBJ whole genome shotgun (WGS) entry which is preliminary data.</text>
</comment>